<dbReference type="Proteomes" id="UP000430021">
    <property type="component" value="Unassembled WGS sequence"/>
</dbReference>
<dbReference type="Pfam" id="PF04325">
    <property type="entry name" value="DUF465"/>
    <property type="match status" value="1"/>
</dbReference>
<dbReference type="AlphaFoldDB" id="A0A6I4UFJ9"/>
<evidence type="ECO:0000313" key="1">
    <source>
        <dbReference type="EMBL" id="MBB3774438.1"/>
    </source>
</evidence>
<evidence type="ECO:0000313" key="3">
    <source>
        <dbReference type="Proteomes" id="UP000430021"/>
    </source>
</evidence>
<dbReference type="InterPro" id="IPR007420">
    <property type="entry name" value="DUF465"/>
</dbReference>
<dbReference type="OrthoDB" id="1263265at2"/>
<protein>
    <submittedName>
        <fullName evidence="2">DUF465 domain-containing protein</fullName>
    </submittedName>
</protein>
<dbReference type="EMBL" id="JACICE010000001">
    <property type="protein sequence ID" value="MBB3774438.1"/>
    <property type="molecule type" value="Genomic_DNA"/>
</dbReference>
<organism evidence="2 3">
    <name type="scientific">Erythrobacter ramosus</name>
    <dbReference type="NCBI Taxonomy" id="35811"/>
    <lineage>
        <taxon>Bacteria</taxon>
        <taxon>Pseudomonadati</taxon>
        <taxon>Pseudomonadota</taxon>
        <taxon>Alphaproteobacteria</taxon>
        <taxon>Sphingomonadales</taxon>
        <taxon>Erythrobacteraceae</taxon>
        <taxon>Erythrobacter/Porphyrobacter group</taxon>
        <taxon>Erythrobacter</taxon>
    </lineage>
</organism>
<proteinExistence type="predicted"/>
<evidence type="ECO:0000313" key="4">
    <source>
        <dbReference type="Proteomes" id="UP000548685"/>
    </source>
</evidence>
<dbReference type="Proteomes" id="UP000548685">
    <property type="component" value="Unassembled WGS sequence"/>
</dbReference>
<reference evidence="1 4" key="2">
    <citation type="submission" date="2020-08" db="EMBL/GenBank/DDBJ databases">
        <title>Genomic Encyclopedia of Type Strains, Phase IV (KMG-IV): sequencing the most valuable type-strain genomes for metagenomic binning, comparative biology and taxonomic classification.</title>
        <authorList>
            <person name="Goeker M."/>
        </authorList>
    </citation>
    <scope>NUCLEOTIDE SEQUENCE [LARGE SCALE GENOMIC DNA]</scope>
    <source>
        <strain evidence="1 4">DSM 8510</strain>
    </source>
</reference>
<dbReference type="Gene3D" id="6.10.280.50">
    <property type="match status" value="1"/>
</dbReference>
<dbReference type="RefSeq" id="WP_160760006.1">
    <property type="nucleotide sequence ID" value="NZ_BAAADZ010000002.1"/>
</dbReference>
<accession>A0A6I4UFJ9</accession>
<dbReference type="InterPro" id="IPR038444">
    <property type="entry name" value="DUF465_sf"/>
</dbReference>
<dbReference type="EMBL" id="WTYB01000001">
    <property type="protein sequence ID" value="MXP37911.1"/>
    <property type="molecule type" value="Genomic_DNA"/>
</dbReference>
<name>A0A6I4UFJ9_9SPHN</name>
<keyword evidence="4" id="KW-1185">Reference proteome</keyword>
<evidence type="ECO:0000313" key="2">
    <source>
        <dbReference type="EMBL" id="MXP37911.1"/>
    </source>
</evidence>
<comment type="caution">
    <text evidence="2">The sequence shown here is derived from an EMBL/GenBank/DDBJ whole genome shotgun (WGS) entry which is preliminary data.</text>
</comment>
<reference evidence="2 3" key="1">
    <citation type="submission" date="2019-12" db="EMBL/GenBank/DDBJ databases">
        <title>Genomic-based taxomic classification of the family Erythrobacteraceae.</title>
        <authorList>
            <person name="Xu L."/>
        </authorList>
    </citation>
    <scope>NUCLEOTIDE SEQUENCE [LARGE SCALE GENOMIC DNA]</scope>
    <source>
        <strain evidence="2 3">JCM 10282</strain>
    </source>
</reference>
<sequence>MSAHTPNELADVFPDNADALHQLKLTDAHFARLAEQHHTVNREIHRIETEIDAASDDRLEALKKERLHLLDEIAAMLEAAPDAV</sequence>
<gene>
    <name evidence="1" type="ORF">FHS52_000381</name>
    <name evidence="2" type="ORF">GRI59_04675</name>
</gene>